<sequence length="48" mass="5663">MAIIFIILQLNSLIAFSESFEHYYRDGVPRFKTLERTNHEVFLGDKVC</sequence>
<dbReference type="Proteomes" id="UP000095283">
    <property type="component" value="Unplaced"/>
</dbReference>
<dbReference type="AlphaFoldDB" id="A0A1I7WUR0"/>
<protein>
    <submittedName>
        <fullName evidence="3">Uncharacterized protein</fullName>
    </submittedName>
</protein>
<organism evidence="2 3">
    <name type="scientific">Heterorhabditis bacteriophora</name>
    <name type="common">Entomopathogenic nematode worm</name>
    <dbReference type="NCBI Taxonomy" id="37862"/>
    <lineage>
        <taxon>Eukaryota</taxon>
        <taxon>Metazoa</taxon>
        <taxon>Ecdysozoa</taxon>
        <taxon>Nematoda</taxon>
        <taxon>Chromadorea</taxon>
        <taxon>Rhabditida</taxon>
        <taxon>Rhabditina</taxon>
        <taxon>Rhabditomorpha</taxon>
        <taxon>Strongyloidea</taxon>
        <taxon>Heterorhabditidae</taxon>
        <taxon>Heterorhabditis</taxon>
    </lineage>
</organism>
<keyword evidence="2" id="KW-1185">Reference proteome</keyword>
<name>A0A1I7WUR0_HETBA</name>
<evidence type="ECO:0000256" key="1">
    <source>
        <dbReference type="SAM" id="SignalP"/>
    </source>
</evidence>
<accession>A0A1I7WUR0</accession>
<feature type="signal peptide" evidence="1">
    <location>
        <begin position="1"/>
        <end position="19"/>
    </location>
</feature>
<keyword evidence="1" id="KW-0732">Signal</keyword>
<reference evidence="3" key="1">
    <citation type="submission" date="2016-11" db="UniProtKB">
        <authorList>
            <consortium name="WormBaseParasite"/>
        </authorList>
    </citation>
    <scope>IDENTIFICATION</scope>
</reference>
<proteinExistence type="predicted"/>
<dbReference type="WBParaSite" id="Hba_08895">
    <property type="protein sequence ID" value="Hba_08895"/>
    <property type="gene ID" value="Hba_08895"/>
</dbReference>
<feature type="chain" id="PRO_5009310805" evidence="1">
    <location>
        <begin position="20"/>
        <end position="48"/>
    </location>
</feature>
<evidence type="ECO:0000313" key="3">
    <source>
        <dbReference type="WBParaSite" id="Hba_08895"/>
    </source>
</evidence>
<evidence type="ECO:0000313" key="2">
    <source>
        <dbReference type="Proteomes" id="UP000095283"/>
    </source>
</evidence>